<dbReference type="RefSeq" id="WP_245867145.1">
    <property type="nucleotide sequence ID" value="NZ_PDJD01000001.1"/>
</dbReference>
<dbReference type="PANTHER" id="PTHR36173:SF2">
    <property type="entry name" value="RIBONUCLEASE VAPC16"/>
    <property type="match status" value="1"/>
</dbReference>
<evidence type="ECO:0000313" key="9">
    <source>
        <dbReference type="Proteomes" id="UP000224915"/>
    </source>
</evidence>
<reference evidence="8 9" key="1">
    <citation type="submission" date="2017-10" db="EMBL/GenBank/DDBJ databases">
        <title>Sequencing the genomes of 1000 actinobacteria strains.</title>
        <authorList>
            <person name="Klenk H.-P."/>
        </authorList>
    </citation>
    <scope>NUCLEOTIDE SEQUENCE [LARGE SCALE GENOMIC DNA]</scope>
    <source>
        <strain evidence="8 9">DSM 21801</strain>
    </source>
</reference>
<feature type="binding site" evidence="6">
    <location>
        <position position="102"/>
    </location>
    <ligand>
        <name>Mg(2+)</name>
        <dbReference type="ChEBI" id="CHEBI:18420"/>
    </ligand>
</feature>
<dbReference type="GO" id="GO:0000287">
    <property type="term" value="F:magnesium ion binding"/>
    <property type="evidence" value="ECO:0007669"/>
    <property type="project" value="UniProtKB-UniRule"/>
</dbReference>
<dbReference type="GO" id="GO:0090729">
    <property type="term" value="F:toxin activity"/>
    <property type="evidence" value="ECO:0007669"/>
    <property type="project" value="UniProtKB-KW"/>
</dbReference>
<dbReference type="InterPro" id="IPR022907">
    <property type="entry name" value="VapC_family"/>
</dbReference>
<comment type="similarity">
    <text evidence="6">Belongs to the PINc/VapC protein family.</text>
</comment>
<dbReference type="HAMAP" id="MF_00265">
    <property type="entry name" value="VapC_Nob1"/>
    <property type="match status" value="1"/>
</dbReference>
<keyword evidence="6" id="KW-0800">Toxin</keyword>
<dbReference type="InterPro" id="IPR041705">
    <property type="entry name" value="PIN_Sll0205"/>
</dbReference>
<dbReference type="Proteomes" id="UP000224915">
    <property type="component" value="Unassembled WGS sequence"/>
</dbReference>
<dbReference type="InterPro" id="IPR052919">
    <property type="entry name" value="TA_system_RNase"/>
</dbReference>
<evidence type="ECO:0000256" key="3">
    <source>
        <dbReference type="ARBA" id="ARBA00022723"/>
    </source>
</evidence>
<feature type="binding site" evidence="6">
    <location>
        <position position="10"/>
    </location>
    <ligand>
        <name>Mg(2+)</name>
        <dbReference type="ChEBI" id="CHEBI:18420"/>
    </ligand>
</feature>
<dbReference type="GO" id="GO:0004540">
    <property type="term" value="F:RNA nuclease activity"/>
    <property type="evidence" value="ECO:0007669"/>
    <property type="project" value="InterPro"/>
</dbReference>
<evidence type="ECO:0000256" key="1">
    <source>
        <dbReference type="ARBA" id="ARBA00022649"/>
    </source>
</evidence>
<dbReference type="EMBL" id="PDJD01000001">
    <property type="protein sequence ID" value="PFG21208.1"/>
    <property type="molecule type" value="Genomic_DNA"/>
</dbReference>
<dbReference type="GO" id="GO:0016787">
    <property type="term" value="F:hydrolase activity"/>
    <property type="evidence" value="ECO:0007669"/>
    <property type="project" value="UniProtKB-KW"/>
</dbReference>
<keyword evidence="5 6" id="KW-0460">Magnesium</keyword>
<evidence type="ECO:0000256" key="4">
    <source>
        <dbReference type="ARBA" id="ARBA00022801"/>
    </source>
</evidence>
<keyword evidence="4 6" id="KW-0378">Hydrolase</keyword>
<dbReference type="Pfam" id="PF01850">
    <property type="entry name" value="PIN"/>
    <property type="match status" value="1"/>
</dbReference>
<proteinExistence type="inferred from homology"/>
<evidence type="ECO:0000256" key="2">
    <source>
        <dbReference type="ARBA" id="ARBA00022722"/>
    </source>
</evidence>
<dbReference type="SUPFAM" id="SSF88723">
    <property type="entry name" value="PIN domain-like"/>
    <property type="match status" value="1"/>
</dbReference>
<comment type="caution">
    <text evidence="8">The sequence shown here is derived from an EMBL/GenBank/DDBJ whole genome shotgun (WGS) entry which is preliminary data.</text>
</comment>
<evidence type="ECO:0000313" key="8">
    <source>
        <dbReference type="EMBL" id="PFG21208.1"/>
    </source>
</evidence>
<name>A0A2A9D3B9_9MICO</name>
<keyword evidence="3 6" id="KW-0479">Metal-binding</keyword>
<protein>
    <recommendedName>
        <fullName evidence="6">Ribonuclease VapC</fullName>
        <shortName evidence="6">RNase VapC</shortName>
        <ecNumber evidence="6">3.1.-.-</ecNumber>
    </recommendedName>
    <alternativeName>
        <fullName evidence="6">Toxin VapC</fullName>
    </alternativeName>
</protein>
<accession>A0A2A9D3B9</accession>
<keyword evidence="9" id="KW-1185">Reference proteome</keyword>
<evidence type="ECO:0000259" key="7">
    <source>
        <dbReference type="Pfam" id="PF01850"/>
    </source>
</evidence>
<dbReference type="EC" id="3.1.-.-" evidence="6"/>
<dbReference type="InterPro" id="IPR029060">
    <property type="entry name" value="PIN-like_dom_sf"/>
</dbReference>
<organism evidence="8 9">
    <name type="scientific">Serinibacter salmoneus</name>
    <dbReference type="NCBI Taxonomy" id="556530"/>
    <lineage>
        <taxon>Bacteria</taxon>
        <taxon>Bacillati</taxon>
        <taxon>Actinomycetota</taxon>
        <taxon>Actinomycetes</taxon>
        <taxon>Micrococcales</taxon>
        <taxon>Beutenbergiaceae</taxon>
        <taxon>Serinibacter</taxon>
    </lineage>
</organism>
<dbReference type="Gene3D" id="3.40.50.1010">
    <property type="entry name" value="5'-nuclease"/>
    <property type="match status" value="1"/>
</dbReference>
<dbReference type="CDD" id="cd09872">
    <property type="entry name" value="PIN_Sll0205-like"/>
    <property type="match status" value="1"/>
</dbReference>
<dbReference type="AlphaFoldDB" id="A0A2A9D3B9"/>
<evidence type="ECO:0000256" key="6">
    <source>
        <dbReference type="HAMAP-Rule" id="MF_00265"/>
    </source>
</evidence>
<dbReference type="InterPro" id="IPR002716">
    <property type="entry name" value="PIN_dom"/>
</dbReference>
<keyword evidence="2 6" id="KW-0540">Nuclease</keyword>
<keyword evidence="1 6" id="KW-1277">Toxin-antitoxin system</keyword>
<comment type="cofactor">
    <cofactor evidence="6">
        <name>Mg(2+)</name>
        <dbReference type="ChEBI" id="CHEBI:18420"/>
    </cofactor>
</comment>
<evidence type="ECO:0000256" key="5">
    <source>
        <dbReference type="ARBA" id="ARBA00022842"/>
    </source>
</evidence>
<feature type="domain" description="PIN" evidence="7">
    <location>
        <begin position="7"/>
        <end position="122"/>
    </location>
</feature>
<gene>
    <name evidence="6" type="primary">vapC</name>
    <name evidence="8" type="ORF">ATL40_2831</name>
</gene>
<dbReference type="PANTHER" id="PTHR36173">
    <property type="entry name" value="RIBONUCLEASE VAPC16-RELATED"/>
    <property type="match status" value="1"/>
</dbReference>
<sequence length="134" mass="14577">MGVRPRYLLDTHVLLWMLAAPSRIPAEPLAELRERRTHLFVSAASAMEVATKTRLGRLPGGEALVAGWEARLAELGVEDLPIDGAAAIAAGAMTWEHRDPFDRLLAAQALRENLTLVTVDSAVLAFPGVRTLTW</sequence>
<comment type="function">
    <text evidence="6">Toxic component of a toxin-antitoxin (TA) system. An RNase.</text>
</comment>